<feature type="transmembrane region" description="Helical" evidence="1">
    <location>
        <begin position="215"/>
        <end position="236"/>
    </location>
</feature>
<keyword evidence="1" id="KW-0812">Transmembrane</keyword>
<reference evidence="2 5" key="2">
    <citation type="submission" date="2020-08" db="EMBL/GenBank/DDBJ databases">
        <title>Genomic Encyclopedia of Type Strains, Phase III (KMG-III): the genomes of soil and plant-associated and newly described type strains.</title>
        <authorList>
            <person name="Whitman W."/>
        </authorList>
    </citation>
    <scope>NUCLEOTIDE SEQUENCE [LARGE SCALE GENOMIC DNA]</scope>
    <source>
        <strain evidence="2 5">CECT 3146</strain>
    </source>
</reference>
<accession>A0A5P2XGE9</accession>
<keyword evidence="5" id="KW-1185">Reference proteome</keyword>
<evidence type="ECO:0000256" key="1">
    <source>
        <dbReference type="SAM" id="Phobius"/>
    </source>
</evidence>
<dbReference type="Proteomes" id="UP000326505">
    <property type="component" value="Chromosome"/>
</dbReference>
<dbReference type="EMBL" id="CP023690">
    <property type="protein sequence ID" value="QEV64003.1"/>
    <property type="molecule type" value="Genomic_DNA"/>
</dbReference>
<gene>
    <name evidence="3" type="ORF">CP982_39310</name>
    <name evidence="2" type="ORF">FHS40_001269</name>
</gene>
<evidence type="ECO:0000313" key="3">
    <source>
        <dbReference type="EMBL" id="QEV64003.1"/>
    </source>
</evidence>
<proteinExistence type="predicted"/>
<feature type="transmembrane region" description="Helical" evidence="1">
    <location>
        <begin position="370"/>
        <end position="389"/>
    </location>
</feature>
<name>A0A5P2XGE9_STRST</name>
<dbReference type="RefSeq" id="WP_150514859.1">
    <property type="nucleotide sequence ID" value="NZ_BMSQ01000009.1"/>
</dbReference>
<dbReference type="AlphaFoldDB" id="A0A5P2XGE9"/>
<evidence type="ECO:0000313" key="4">
    <source>
        <dbReference type="Proteomes" id="UP000326505"/>
    </source>
</evidence>
<dbReference type="EMBL" id="JACHJD010000002">
    <property type="protein sequence ID" value="MBB5102216.1"/>
    <property type="molecule type" value="Genomic_DNA"/>
</dbReference>
<organism evidence="3 4">
    <name type="scientific">Streptomyces spectabilis</name>
    <dbReference type="NCBI Taxonomy" id="68270"/>
    <lineage>
        <taxon>Bacteria</taxon>
        <taxon>Bacillati</taxon>
        <taxon>Actinomycetota</taxon>
        <taxon>Actinomycetes</taxon>
        <taxon>Kitasatosporales</taxon>
        <taxon>Streptomycetaceae</taxon>
        <taxon>Streptomyces</taxon>
    </lineage>
</organism>
<feature type="transmembrane region" description="Helical" evidence="1">
    <location>
        <begin position="243"/>
        <end position="266"/>
    </location>
</feature>
<dbReference type="Proteomes" id="UP000549009">
    <property type="component" value="Unassembled WGS sequence"/>
</dbReference>
<protein>
    <recommendedName>
        <fullName evidence="6">PqqD family protein</fullName>
    </recommendedName>
</protein>
<feature type="transmembrane region" description="Helical" evidence="1">
    <location>
        <begin position="144"/>
        <end position="167"/>
    </location>
</feature>
<evidence type="ECO:0000313" key="2">
    <source>
        <dbReference type="EMBL" id="MBB5102216.1"/>
    </source>
</evidence>
<keyword evidence="1" id="KW-0472">Membrane</keyword>
<dbReference type="OrthoDB" id="4515621at2"/>
<reference evidence="3 4" key="1">
    <citation type="submission" date="2017-09" db="EMBL/GenBank/DDBJ databases">
        <authorList>
            <person name="Lee N."/>
            <person name="Cho B.-K."/>
        </authorList>
    </citation>
    <scope>NUCLEOTIDE SEQUENCE [LARGE SCALE GENOMIC DNA]</scope>
    <source>
        <strain evidence="3 4">ATCC 27465</strain>
    </source>
</reference>
<keyword evidence="1" id="KW-1133">Transmembrane helix</keyword>
<dbReference type="KEGG" id="sspb:CP982_39310"/>
<evidence type="ECO:0000313" key="5">
    <source>
        <dbReference type="Proteomes" id="UP000549009"/>
    </source>
</evidence>
<feature type="transmembrane region" description="Helical" evidence="1">
    <location>
        <begin position="326"/>
        <end position="350"/>
    </location>
</feature>
<sequence>MSVTVPGGTTVRLHRLTMVAEDDGVMVGRPDTGSYAVFPEEGAQVLRLLDAGGTVADAAAWYARTCGETLDMEDFLAAVDDLGFLRADNDAPDAAESVPAPVRWQRLGRWTFSRPALVCYGVLVTAALAAMVNDPALRPSYHQLMFTSHISLIAVTLFGAAIPCILAHEGFHALAGRRLGLPSTLGIGRRLYYLVAETRMDTLLSVERRHRYLPFLAGMLADVLLVSVFTLTSAGLSRTGAPGWLPALFLAVSFTCVLRLIWQFLFYLETDLYYVAATALRCTDLQSATRFHLRALIRRRLRRPPPRADTEWSEHDRAMARRYAPVLVSGYAFSLASLAWAAVPTALTFWSTAIHRFTRAGTPAADLFDAAFFVALTTCELGLLLYVTVRDGRAKSRTATAARRGASA</sequence>
<evidence type="ECO:0008006" key="6">
    <source>
        <dbReference type="Google" id="ProtNLM"/>
    </source>
</evidence>
<feature type="transmembrane region" description="Helical" evidence="1">
    <location>
        <begin position="112"/>
        <end position="132"/>
    </location>
</feature>